<gene>
    <name evidence="3" type="ORF">FRZ61_18660</name>
</gene>
<name>A0A5J6MXT9_9PROT</name>
<dbReference type="KEGG" id="hadh:FRZ61_18660"/>
<sequence>MPPTAIEDGDKTLLVMEGFLVIAAIVLAIWLLNKPWRSRRPSRPNLSPQERSTTTATPQAKNTYRPARPAGSSSIKFGEIGSGSTAAPRDLKGLHDAFTGEALNEKRGLYQCGACKVFYHTESFDLIRAENGSRCVACQAAAIHPVGAQARPTDGRDYTPSLVTLGNFRSHFGQVVTFEGRVVEVRTSRRGSDFAVMFERKKWAEGFKLVFFRGSIRNSGGPQFILGMKGRTIRVRGLLINHNRWGPEIIINDRSMILSVR</sequence>
<dbReference type="RefSeq" id="WP_151116869.1">
    <property type="nucleotide sequence ID" value="NZ_CP042582.1"/>
</dbReference>
<evidence type="ECO:0000313" key="3">
    <source>
        <dbReference type="EMBL" id="QEX21937.1"/>
    </source>
</evidence>
<dbReference type="Proteomes" id="UP000325797">
    <property type="component" value="Chromosome"/>
</dbReference>
<dbReference type="EMBL" id="CP042582">
    <property type="protein sequence ID" value="QEX21937.1"/>
    <property type="molecule type" value="Genomic_DNA"/>
</dbReference>
<dbReference type="AlphaFoldDB" id="A0A5J6MXT9"/>
<dbReference type="OrthoDB" id="9255652at2"/>
<evidence type="ECO:0000256" key="2">
    <source>
        <dbReference type="SAM" id="Phobius"/>
    </source>
</evidence>
<feature type="transmembrane region" description="Helical" evidence="2">
    <location>
        <begin position="12"/>
        <end position="33"/>
    </location>
</feature>
<keyword evidence="2" id="KW-1133">Transmembrane helix</keyword>
<evidence type="ECO:0000256" key="1">
    <source>
        <dbReference type="SAM" id="MobiDB-lite"/>
    </source>
</evidence>
<keyword evidence="4" id="KW-1185">Reference proteome</keyword>
<keyword evidence="2" id="KW-0812">Transmembrane</keyword>
<reference evidence="3 4" key="1">
    <citation type="submission" date="2019-08" db="EMBL/GenBank/DDBJ databases">
        <title>Hyperibacter terrae gen. nov., sp. nov. and Hyperibacter viscosus sp. nov., two new members in the family Rhodospirillaceae isolated from the rhizosphere of Hypericum perforatum.</title>
        <authorList>
            <person name="Noviana Z."/>
        </authorList>
    </citation>
    <scope>NUCLEOTIDE SEQUENCE [LARGE SCALE GENOMIC DNA]</scope>
    <source>
        <strain evidence="3 4">R5959</strain>
    </source>
</reference>
<proteinExistence type="predicted"/>
<evidence type="ECO:0000313" key="4">
    <source>
        <dbReference type="Proteomes" id="UP000325797"/>
    </source>
</evidence>
<feature type="compositionally biased region" description="Polar residues" evidence="1">
    <location>
        <begin position="49"/>
        <end position="62"/>
    </location>
</feature>
<organism evidence="3 4">
    <name type="scientific">Hypericibacter adhaerens</name>
    <dbReference type="NCBI Taxonomy" id="2602016"/>
    <lineage>
        <taxon>Bacteria</taxon>
        <taxon>Pseudomonadati</taxon>
        <taxon>Pseudomonadota</taxon>
        <taxon>Alphaproteobacteria</taxon>
        <taxon>Rhodospirillales</taxon>
        <taxon>Dongiaceae</taxon>
        <taxon>Hypericibacter</taxon>
    </lineage>
</organism>
<protein>
    <submittedName>
        <fullName evidence="3">Uncharacterized protein</fullName>
    </submittedName>
</protein>
<accession>A0A5J6MXT9</accession>
<feature type="region of interest" description="Disordered" evidence="1">
    <location>
        <begin position="39"/>
        <end position="81"/>
    </location>
</feature>
<keyword evidence="2" id="KW-0472">Membrane</keyword>